<sequence length="58" mass="6147">MVSGYWHWAVFNIPVSITELPANAGAPESTPVALSSQLRMHTLGRATLTGIGEAPDVQ</sequence>
<dbReference type="Gene3D" id="3.90.280.10">
    <property type="entry name" value="PEBP-like"/>
    <property type="match status" value="1"/>
</dbReference>
<evidence type="ECO:0000313" key="1">
    <source>
        <dbReference type="EMBL" id="TQM61537.1"/>
    </source>
</evidence>
<dbReference type="EMBL" id="VFPN01000003">
    <property type="protein sequence ID" value="TQM61537.1"/>
    <property type="molecule type" value="Genomic_DNA"/>
</dbReference>
<dbReference type="OrthoDB" id="9797506at2"/>
<keyword evidence="2" id="KW-1185">Reference proteome</keyword>
<dbReference type="AlphaFoldDB" id="A0A543HT54"/>
<accession>A0A543HT54</accession>
<dbReference type="InterPro" id="IPR036610">
    <property type="entry name" value="PEBP-like_sf"/>
</dbReference>
<dbReference type="SUPFAM" id="SSF49777">
    <property type="entry name" value="PEBP-like"/>
    <property type="match status" value="1"/>
</dbReference>
<evidence type="ECO:0000313" key="2">
    <source>
        <dbReference type="Proteomes" id="UP000318331"/>
    </source>
</evidence>
<dbReference type="Proteomes" id="UP000318331">
    <property type="component" value="Unassembled WGS sequence"/>
</dbReference>
<proteinExistence type="predicted"/>
<dbReference type="RefSeq" id="WP_141918638.1">
    <property type="nucleotide sequence ID" value="NZ_BAAAYS010000006.1"/>
</dbReference>
<name>A0A543HT54_9MICO</name>
<gene>
    <name evidence="1" type="ORF">FB466_2493</name>
</gene>
<comment type="caution">
    <text evidence="1">The sequence shown here is derived from an EMBL/GenBank/DDBJ whole genome shotgun (WGS) entry which is preliminary data.</text>
</comment>
<protein>
    <recommendedName>
        <fullName evidence="3">Phosphatidylethanolamine-binding protein</fullName>
    </recommendedName>
</protein>
<organism evidence="1 2">
    <name type="scientific">Klugiella xanthotipulae</name>
    <dbReference type="NCBI Taxonomy" id="244735"/>
    <lineage>
        <taxon>Bacteria</taxon>
        <taxon>Bacillati</taxon>
        <taxon>Actinomycetota</taxon>
        <taxon>Actinomycetes</taxon>
        <taxon>Micrococcales</taxon>
        <taxon>Microbacteriaceae</taxon>
        <taxon>Klugiella</taxon>
    </lineage>
</organism>
<reference evidence="1 2" key="1">
    <citation type="submission" date="2019-06" db="EMBL/GenBank/DDBJ databases">
        <title>Sequencing the genomes of 1000 actinobacteria strains.</title>
        <authorList>
            <person name="Klenk H.-P."/>
        </authorList>
    </citation>
    <scope>NUCLEOTIDE SEQUENCE [LARGE SCALE GENOMIC DNA]</scope>
    <source>
        <strain evidence="1 2">DSM 18031</strain>
    </source>
</reference>
<evidence type="ECO:0008006" key="3">
    <source>
        <dbReference type="Google" id="ProtNLM"/>
    </source>
</evidence>